<dbReference type="Pfam" id="PF18288">
    <property type="entry name" value="FAA_hydro_N_2"/>
    <property type="match status" value="1"/>
</dbReference>
<feature type="domain" description="Fumarylacetoacetase N-terminal" evidence="2">
    <location>
        <begin position="1"/>
        <end position="78"/>
    </location>
</feature>
<dbReference type="Proteomes" id="UP001595530">
    <property type="component" value="Unassembled WGS sequence"/>
</dbReference>
<dbReference type="PANTHER" id="PTHR43211:SF1">
    <property type="entry name" value="BLL6422 PROTEIN"/>
    <property type="match status" value="1"/>
</dbReference>
<dbReference type="InterPro" id="IPR011234">
    <property type="entry name" value="Fumarylacetoacetase-like_C"/>
</dbReference>
<dbReference type="Gene3D" id="3.90.850.10">
    <property type="entry name" value="Fumarylacetoacetase-like, C-terminal domain"/>
    <property type="match status" value="1"/>
</dbReference>
<dbReference type="EMBL" id="JBHRTP010000040">
    <property type="protein sequence ID" value="MFC3108993.1"/>
    <property type="molecule type" value="Genomic_DNA"/>
</dbReference>
<dbReference type="InterPro" id="IPR036663">
    <property type="entry name" value="Fumarylacetoacetase_C_sf"/>
</dbReference>
<feature type="domain" description="Fumarylacetoacetase-like C-terminal" evidence="1">
    <location>
        <begin position="82"/>
        <end position="323"/>
    </location>
</feature>
<accession>A0ABV7F1T9</accession>
<dbReference type="InterPro" id="IPR041072">
    <property type="entry name" value="FAA_hydro_N"/>
</dbReference>
<dbReference type="SUPFAM" id="SSF56529">
    <property type="entry name" value="FAH"/>
    <property type="match status" value="1"/>
</dbReference>
<sequence>MKLATIKDGSRDGQLAVVSRDLKTAQLADAIAPTMQAALDDWNFIAPQLQEIYEQLNSGKAYRAFDFDQKNCMAPLPRAFQWADGSAYVNHVELVRTARNAEMPESFWHDPLMYQGGSDDFTGPNDDIVLGSEEWGIDFESEIAVITDDVPMGCTPFDAASHIKLLMLVNDVSLRNLIPAELAKGFGFFQSKPASSFSPVAVTPDELATAWMDGKVHLPLRSSWNGKLVGQPNAGVDMVFSFPQLIAHLTKTRNARAGTIIGSGTVSNKDASKGYSCIAEQRCLETIANGAAATPFMQFGDTIHIEMLDVRGKSIFGAIDQTVKQGPGKKA</sequence>
<proteinExistence type="predicted"/>
<dbReference type="GO" id="GO:0016787">
    <property type="term" value="F:hydrolase activity"/>
    <property type="evidence" value="ECO:0007669"/>
    <property type="project" value="UniProtKB-KW"/>
</dbReference>
<keyword evidence="4" id="KW-1185">Reference proteome</keyword>
<dbReference type="RefSeq" id="WP_390323476.1">
    <property type="nucleotide sequence ID" value="NZ_JBHRTP010000040.1"/>
</dbReference>
<gene>
    <name evidence="3" type="ORF">ACFOFO_13675</name>
</gene>
<evidence type="ECO:0000313" key="3">
    <source>
        <dbReference type="EMBL" id="MFC3108993.1"/>
    </source>
</evidence>
<evidence type="ECO:0000259" key="1">
    <source>
        <dbReference type="Pfam" id="PF01557"/>
    </source>
</evidence>
<evidence type="ECO:0000313" key="4">
    <source>
        <dbReference type="Proteomes" id="UP001595530"/>
    </source>
</evidence>
<protein>
    <submittedName>
        <fullName evidence="3">Fumarylacetoacetate hydrolase family protein</fullName>
    </submittedName>
</protein>
<comment type="caution">
    <text evidence="3">The sequence shown here is derived from an EMBL/GenBank/DDBJ whole genome shotgun (WGS) entry which is preliminary data.</text>
</comment>
<name>A0ABV7F1T9_9BURK</name>
<evidence type="ECO:0000259" key="2">
    <source>
        <dbReference type="Pfam" id="PF18288"/>
    </source>
</evidence>
<keyword evidence="3" id="KW-0378">Hydrolase</keyword>
<dbReference type="Pfam" id="PF01557">
    <property type="entry name" value="FAA_hydrolase"/>
    <property type="match status" value="1"/>
</dbReference>
<dbReference type="PANTHER" id="PTHR43211">
    <property type="entry name" value="FUMARYLACETOACETATE HYDROLASE"/>
    <property type="match status" value="1"/>
</dbReference>
<reference evidence="4" key="1">
    <citation type="journal article" date="2019" name="Int. J. Syst. Evol. Microbiol.">
        <title>The Global Catalogue of Microorganisms (GCM) 10K type strain sequencing project: providing services to taxonomists for standard genome sequencing and annotation.</title>
        <authorList>
            <consortium name="The Broad Institute Genomics Platform"/>
            <consortium name="The Broad Institute Genome Sequencing Center for Infectious Disease"/>
            <person name="Wu L."/>
            <person name="Ma J."/>
        </authorList>
    </citation>
    <scope>NUCLEOTIDE SEQUENCE [LARGE SCALE GENOMIC DNA]</scope>
    <source>
        <strain evidence="4">KCTC 42986</strain>
    </source>
</reference>
<organism evidence="3 4">
    <name type="scientific">Undibacterium arcticum</name>
    <dbReference type="NCBI Taxonomy" id="1762892"/>
    <lineage>
        <taxon>Bacteria</taxon>
        <taxon>Pseudomonadati</taxon>
        <taxon>Pseudomonadota</taxon>
        <taxon>Betaproteobacteria</taxon>
        <taxon>Burkholderiales</taxon>
        <taxon>Oxalobacteraceae</taxon>
        <taxon>Undibacterium</taxon>
    </lineage>
</organism>